<gene>
    <name evidence="1" type="ORF">SHERM_23631</name>
</gene>
<dbReference type="Proteomes" id="UP001153555">
    <property type="component" value="Unassembled WGS sequence"/>
</dbReference>
<proteinExistence type="predicted"/>
<accession>A0A9N7NFT2</accession>
<comment type="caution">
    <text evidence="1">The sequence shown here is derived from an EMBL/GenBank/DDBJ whole genome shotgun (WGS) entry which is preliminary data.</text>
</comment>
<sequence length="109" mass="12760">SFANRAQEWPALSQTAWWCPGSTQSKQCFPPTTSANGPNSKNNRFRRMLRQLLLDQNHPLMRIRDRVLNKQIQRILNGDMQANNILSHKLFLHFMHINACEKLIKFISE</sequence>
<keyword evidence="2" id="KW-1185">Reference proteome</keyword>
<dbReference type="EMBL" id="CACSLK010027752">
    <property type="protein sequence ID" value="CAA0827936.1"/>
    <property type="molecule type" value="Genomic_DNA"/>
</dbReference>
<name>A0A9N7NFT2_STRHE</name>
<protein>
    <submittedName>
        <fullName evidence="1">Uncharacterized protein</fullName>
    </submittedName>
</protein>
<reference evidence="1" key="1">
    <citation type="submission" date="2019-12" db="EMBL/GenBank/DDBJ databases">
        <authorList>
            <person name="Scholes J."/>
        </authorList>
    </citation>
    <scope>NUCLEOTIDE SEQUENCE</scope>
</reference>
<feature type="non-terminal residue" evidence="1">
    <location>
        <position position="109"/>
    </location>
</feature>
<evidence type="ECO:0000313" key="2">
    <source>
        <dbReference type="Proteomes" id="UP001153555"/>
    </source>
</evidence>
<organism evidence="1 2">
    <name type="scientific">Striga hermonthica</name>
    <name type="common">Purple witchweed</name>
    <name type="synonym">Buchnera hermonthica</name>
    <dbReference type="NCBI Taxonomy" id="68872"/>
    <lineage>
        <taxon>Eukaryota</taxon>
        <taxon>Viridiplantae</taxon>
        <taxon>Streptophyta</taxon>
        <taxon>Embryophyta</taxon>
        <taxon>Tracheophyta</taxon>
        <taxon>Spermatophyta</taxon>
        <taxon>Magnoliopsida</taxon>
        <taxon>eudicotyledons</taxon>
        <taxon>Gunneridae</taxon>
        <taxon>Pentapetalae</taxon>
        <taxon>asterids</taxon>
        <taxon>lamiids</taxon>
        <taxon>Lamiales</taxon>
        <taxon>Orobanchaceae</taxon>
        <taxon>Buchnereae</taxon>
        <taxon>Striga</taxon>
    </lineage>
</organism>
<dbReference type="AlphaFoldDB" id="A0A9N7NFT2"/>
<evidence type="ECO:0000313" key="1">
    <source>
        <dbReference type="EMBL" id="CAA0827936.1"/>
    </source>
</evidence>
<feature type="non-terminal residue" evidence="1">
    <location>
        <position position="1"/>
    </location>
</feature>